<dbReference type="Proteomes" id="UP001597094">
    <property type="component" value="Unassembled WGS sequence"/>
</dbReference>
<keyword evidence="3" id="KW-1185">Reference proteome</keyword>
<comment type="caution">
    <text evidence="2">The sequence shown here is derived from an EMBL/GenBank/DDBJ whole genome shotgun (WGS) entry which is preliminary data.</text>
</comment>
<feature type="domain" description="3-keto-alpha-glucoside-1,2-lyase/3-keto-2-hydroxy-glucal hydratase" evidence="1">
    <location>
        <begin position="5"/>
        <end position="208"/>
    </location>
</feature>
<dbReference type="Pfam" id="PF06439">
    <property type="entry name" value="3keto-disac_hyd"/>
    <property type="match status" value="1"/>
</dbReference>
<dbReference type="InterPro" id="IPR010496">
    <property type="entry name" value="AL/BT2_dom"/>
</dbReference>
<proteinExistence type="predicted"/>
<name>A0ABW3SQX5_9BACT</name>
<reference evidence="3" key="1">
    <citation type="journal article" date="2019" name="Int. J. Syst. Evol. Microbiol.">
        <title>The Global Catalogue of Microorganisms (GCM) 10K type strain sequencing project: providing services to taxonomists for standard genome sequencing and annotation.</title>
        <authorList>
            <consortium name="The Broad Institute Genomics Platform"/>
            <consortium name="The Broad Institute Genome Sequencing Center for Infectious Disease"/>
            <person name="Wu L."/>
            <person name="Ma J."/>
        </authorList>
    </citation>
    <scope>NUCLEOTIDE SEQUENCE [LARGE SCALE GENOMIC DNA]</scope>
    <source>
        <strain evidence="3">JCM 31319</strain>
    </source>
</reference>
<accession>A0ABW3SQX5</accession>
<sequence length="211" mass="23896">MQQSGWKALFNGKNLQGWHSYGQAEAGGAWQVQEGSLYLNKAAQAHKGLQGGDLVTDASFRDFHLTLEWKIARGGNSGLLFYVQEEPAKYEKSWQSGPEIQLLDNALHADAMILKRRAGDLYDLFSASKETAKPASEWNQLELNCQSGKLQVYQNGVQTISLQLWDEKWQELVQNSKFKDIPGFGTYRAGRIALQDHGDEVWFRDIFIQEL</sequence>
<dbReference type="EMBL" id="JBHTLD010000125">
    <property type="protein sequence ID" value="MFD1187244.1"/>
    <property type="molecule type" value="Genomic_DNA"/>
</dbReference>
<gene>
    <name evidence="2" type="ORF">ACFQ2O_13590</name>
</gene>
<dbReference type="RefSeq" id="WP_377528505.1">
    <property type="nucleotide sequence ID" value="NZ_JBHTLD010000125.1"/>
</dbReference>
<dbReference type="Gene3D" id="2.60.120.560">
    <property type="entry name" value="Exo-inulinase, domain 1"/>
    <property type="match status" value="1"/>
</dbReference>
<evidence type="ECO:0000313" key="3">
    <source>
        <dbReference type="Proteomes" id="UP001597094"/>
    </source>
</evidence>
<protein>
    <submittedName>
        <fullName evidence="2">DUF1080 domain-containing protein</fullName>
    </submittedName>
</protein>
<evidence type="ECO:0000313" key="2">
    <source>
        <dbReference type="EMBL" id="MFD1187244.1"/>
    </source>
</evidence>
<evidence type="ECO:0000259" key="1">
    <source>
        <dbReference type="Pfam" id="PF06439"/>
    </source>
</evidence>
<organism evidence="2 3">
    <name type="scientific">Pontibacter rugosus</name>
    <dbReference type="NCBI Taxonomy" id="1745966"/>
    <lineage>
        <taxon>Bacteria</taxon>
        <taxon>Pseudomonadati</taxon>
        <taxon>Bacteroidota</taxon>
        <taxon>Cytophagia</taxon>
        <taxon>Cytophagales</taxon>
        <taxon>Hymenobacteraceae</taxon>
        <taxon>Pontibacter</taxon>
    </lineage>
</organism>